<dbReference type="PANTHER" id="PTHR43335:SF4">
    <property type="entry name" value="ABC TRANSPORTER, ATP-BINDING PROTEIN"/>
    <property type="match status" value="1"/>
</dbReference>
<dbReference type="GO" id="GO:0016887">
    <property type="term" value="F:ATP hydrolysis activity"/>
    <property type="evidence" value="ECO:0007669"/>
    <property type="project" value="InterPro"/>
</dbReference>
<dbReference type="SUPFAM" id="SSF52540">
    <property type="entry name" value="P-loop containing nucleoside triphosphate hydrolases"/>
    <property type="match status" value="1"/>
</dbReference>
<gene>
    <name evidence="5" type="ORF">METZ01_LOCUS361171</name>
</gene>
<dbReference type="InterPro" id="IPR017871">
    <property type="entry name" value="ABC_transporter-like_CS"/>
</dbReference>
<dbReference type="AlphaFoldDB" id="A0A382SGJ6"/>
<dbReference type="PANTHER" id="PTHR43335">
    <property type="entry name" value="ABC TRANSPORTER, ATP-BINDING PROTEIN"/>
    <property type="match status" value="1"/>
</dbReference>
<dbReference type="InterPro" id="IPR027417">
    <property type="entry name" value="P-loop_NTPase"/>
</dbReference>
<feature type="domain" description="ABC transporter" evidence="4">
    <location>
        <begin position="5"/>
        <end position="88"/>
    </location>
</feature>
<evidence type="ECO:0000259" key="4">
    <source>
        <dbReference type="Pfam" id="PF00005"/>
    </source>
</evidence>
<reference evidence="5" key="1">
    <citation type="submission" date="2018-05" db="EMBL/GenBank/DDBJ databases">
        <authorList>
            <person name="Lanie J.A."/>
            <person name="Ng W.-L."/>
            <person name="Kazmierczak K.M."/>
            <person name="Andrzejewski T.M."/>
            <person name="Davidsen T.M."/>
            <person name="Wayne K.J."/>
            <person name="Tettelin H."/>
            <person name="Glass J.I."/>
            <person name="Rusch D."/>
            <person name="Podicherti R."/>
            <person name="Tsui H.-C.T."/>
            <person name="Winkler M.E."/>
        </authorList>
    </citation>
    <scope>NUCLEOTIDE SEQUENCE</scope>
</reference>
<dbReference type="Gene3D" id="3.40.50.300">
    <property type="entry name" value="P-loop containing nucleotide triphosphate hydrolases"/>
    <property type="match status" value="1"/>
</dbReference>
<evidence type="ECO:0000313" key="5">
    <source>
        <dbReference type="EMBL" id="SVD08317.1"/>
    </source>
</evidence>
<evidence type="ECO:0000256" key="1">
    <source>
        <dbReference type="ARBA" id="ARBA00005417"/>
    </source>
</evidence>
<dbReference type="GO" id="GO:0005524">
    <property type="term" value="F:ATP binding"/>
    <property type="evidence" value="ECO:0007669"/>
    <property type="project" value="InterPro"/>
</dbReference>
<keyword evidence="2" id="KW-0813">Transport</keyword>
<dbReference type="EMBL" id="UINC01128519">
    <property type="protein sequence ID" value="SVD08317.1"/>
    <property type="molecule type" value="Genomic_DNA"/>
</dbReference>
<accession>A0A382SGJ6</accession>
<dbReference type="Pfam" id="PF00005">
    <property type="entry name" value="ABC_tran"/>
    <property type="match status" value="1"/>
</dbReference>
<dbReference type="InterPro" id="IPR003439">
    <property type="entry name" value="ABC_transporter-like_ATP-bd"/>
</dbReference>
<protein>
    <recommendedName>
        <fullName evidence="4">ABC transporter domain-containing protein</fullName>
    </recommendedName>
</protein>
<proteinExistence type="inferred from homology"/>
<feature type="non-terminal residue" evidence="5">
    <location>
        <position position="1"/>
    </location>
</feature>
<evidence type="ECO:0000256" key="2">
    <source>
        <dbReference type="ARBA" id="ARBA00022448"/>
    </source>
</evidence>
<feature type="region of interest" description="Disordered" evidence="3">
    <location>
        <begin position="234"/>
        <end position="259"/>
    </location>
</feature>
<dbReference type="PROSITE" id="PS00211">
    <property type="entry name" value="ABC_TRANSPORTER_1"/>
    <property type="match status" value="1"/>
</dbReference>
<name>A0A382SGJ6_9ZZZZ</name>
<organism evidence="5">
    <name type="scientific">marine metagenome</name>
    <dbReference type="NCBI Taxonomy" id="408172"/>
    <lineage>
        <taxon>unclassified sequences</taxon>
        <taxon>metagenomes</taxon>
        <taxon>ecological metagenomes</taxon>
    </lineage>
</organism>
<evidence type="ECO:0000256" key="3">
    <source>
        <dbReference type="SAM" id="MobiDB-lite"/>
    </source>
</evidence>
<comment type="similarity">
    <text evidence="1">Belongs to the ABC transporter superfamily.</text>
</comment>
<sequence length="259" mass="28962">RLRIGYMPELRNYPQFLTASRCLYLFGRLHGIPTAKGKKRISEVLEDVGLGKWSDHKVGSFSKGMKQRLALAQALLHDPELLFLDEPAEGIDPLGRVVVRNILRRLRERGTTLFINSHLLTEVEMVCDEVAILKSGKIVKAGILSELTTREQQYRLTVASDLERVPALLDKAVLEIEEIKAPAGLAAWNLTVRDRDELNTALDRLRRENILVDGIEPVRNSLEEIFLGAIRDQTVNEAQQGPEEPPGAGSKSVDGRVRS</sequence>